<evidence type="ECO:0000313" key="2">
    <source>
        <dbReference type="EMBL" id="KAF9312854.1"/>
    </source>
</evidence>
<accession>A0A9P5VG61</accession>
<evidence type="ECO:0000256" key="1">
    <source>
        <dbReference type="SAM" id="MobiDB-lite"/>
    </source>
</evidence>
<name>A0A9P5VG61_9FUNG</name>
<comment type="caution">
    <text evidence="2">The sequence shown here is derived from an EMBL/GenBank/DDBJ whole genome shotgun (WGS) entry which is preliminary data.</text>
</comment>
<dbReference type="AlphaFoldDB" id="A0A9P5VG61"/>
<protein>
    <submittedName>
        <fullName evidence="2">Uncharacterized protein</fullName>
    </submittedName>
</protein>
<evidence type="ECO:0000313" key="3">
    <source>
        <dbReference type="Proteomes" id="UP000696485"/>
    </source>
</evidence>
<dbReference type="Proteomes" id="UP000696485">
    <property type="component" value="Unassembled WGS sequence"/>
</dbReference>
<feature type="non-terminal residue" evidence="2">
    <location>
        <position position="256"/>
    </location>
</feature>
<gene>
    <name evidence="2" type="ORF">BG006_004274</name>
</gene>
<organism evidence="2 3">
    <name type="scientific">Podila minutissima</name>
    <dbReference type="NCBI Taxonomy" id="64525"/>
    <lineage>
        <taxon>Eukaryota</taxon>
        <taxon>Fungi</taxon>
        <taxon>Fungi incertae sedis</taxon>
        <taxon>Mucoromycota</taxon>
        <taxon>Mortierellomycotina</taxon>
        <taxon>Mortierellomycetes</taxon>
        <taxon>Mortierellales</taxon>
        <taxon>Mortierellaceae</taxon>
        <taxon>Podila</taxon>
    </lineage>
</organism>
<keyword evidence="3" id="KW-1185">Reference proteome</keyword>
<reference evidence="2" key="1">
    <citation type="journal article" date="2020" name="Fungal Divers.">
        <title>Resolving the Mortierellaceae phylogeny through synthesis of multi-gene phylogenetics and phylogenomics.</title>
        <authorList>
            <person name="Vandepol N."/>
            <person name="Liber J."/>
            <person name="Desiro A."/>
            <person name="Na H."/>
            <person name="Kennedy M."/>
            <person name="Barry K."/>
            <person name="Grigoriev I.V."/>
            <person name="Miller A.N."/>
            <person name="O'Donnell K."/>
            <person name="Stajich J.E."/>
            <person name="Bonito G."/>
        </authorList>
    </citation>
    <scope>NUCLEOTIDE SEQUENCE</scope>
    <source>
        <strain evidence="2">NVP1</strain>
    </source>
</reference>
<sequence length="256" mass="28784">MALSPLLEKCPEVFKCPMFDAFKEDVAISLKWRETDVPANLPSNLMVALQAWNLVQANGVTDTRLALAAIYKRLDDFEECFTNQHEQNNWVNDGLDMIKKMHALIWGALEKLPPVGFQPYFPGIQPFFGHGMPQPIISPPFQYQQHQQRQQSTMHPGPQRPPSSKSGNHRPQAIRPVSSATPAPPLHVSRRSRPLGVLPASFRRNREIAAAQGPTVSGDLVASTNVQVQAALPAKDWFVRNDYPTNTRDVYEELER</sequence>
<proteinExistence type="predicted"/>
<feature type="compositionally biased region" description="Low complexity" evidence="1">
    <location>
        <begin position="142"/>
        <end position="151"/>
    </location>
</feature>
<feature type="region of interest" description="Disordered" evidence="1">
    <location>
        <begin position="138"/>
        <end position="192"/>
    </location>
</feature>
<dbReference type="EMBL" id="JAAAUY010002361">
    <property type="protein sequence ID" value="KAF9312854.1"/>
    <property type="molecule type" value="Genomic_DNA"/>
</dbReference>